<dbReference type="NCBIfam" id="NF003079">
    <property type="entry name" value="PRK04005.1"/>
    <property type="match status" value="1"/>
</dbReference>
<dbReference type="STRING" id="593750.Metfor_0486"/>
<dbReference type="GO" id="GO:0006412">
    <property type="term" value="P:translation"/>
    <property type="evidence" value="ECO:0007669"/>
    <property type="project" value="UniProtKB-UniRule"/>
</dbReference>
<name>L0H9Y1_METFS</name>
<dbReference type="GO" id="GO:0003723">
    <property type="term" value="F:RNA binding"/>
    <property type="evidence" value="ECO:0007669"/>
    <property type="project" value="TreeGrafter"/>
</dbReference>
<dbReference type="InterPro" id="IPR021131">
    <property type="entry name" value="Ribosomal_uL15/eL18"/>
</dbReference>
<dbReference type="GeneID" id="14309159"/>
<sequence length="121" mass="13552">MTRIIEKTNPRLTTLISLLKNKSRENEAKIWREIANRLETPNRNYAEVNLSKINRYAQNGETIIVPGKVLGSGMLEQSVRVAALNFSASATSKIKDAKGQCMTIEQLIRDNPKGSGVRILR</sequence>
<dbReference type="EMBL" id="CP003167">
    <property type="protein sequence ID" value="AGB01557.1"/>
    <property type="molecule type" value="Genomic_DNA"/>
</dbReference>
<keyword evidence="3 5" id="KW-0687">Ribonucleoprotein</keyword>
<evidence type="ECO:0000256" key="5">
    <source>
        <dbReference type="HAMAP-Rule" id="MF_00329"/>
    </source>
</evidence>
<accession>L0H9Y1</accession>
<keyword evidence="8" id="KW-1185">Reference proteome</keyword>
<protein>
    <recommendedName>
        <fullName evidence="4 5">Large ribosomal subunit protein eL18</fullName>
    </recommendedName>
</protein>
<dbReference type="KEGG" id="mfo:Metfor_0486"/>
<organism evidence="7 8">
    <name type="scientific">Methanoregula formicica (strain DSM 22288 / NBRC 105244 / SMSP)</name>
    <dbReference type="NCBI Taxonomy" id="593750"/>
    <lineage>
        <taxon>Archaea</taxon>
        <taxon>Methanobacteriati</taxon>
        <taxon>Methanobacteriota</taxon>
        <taxon>Stenosarchaea group</taxon>
        <taxon>Methanomicrobia</taxon>
        <taxon>Methanomicrobiales</taxon>
        <taxon>Methanoregulaceae</taxon>
        <taxon>Methanoregula</taxon>
    </lineage>
</organism>
<evidence type="ECO:0000256" key="2">
    <source>
        <dbReference type="ARBA" id="ARBA00022980"/>
    </source>
</evidence>
<feature type="domain" description="Large ribosomal subunit protein uL15/eL18" evidence="6">
    <location>
        <begin position="7"/>
        <end position="121"/>
    </location>
</feature>
<dbReference type="FunCoup" id="L0H9Y1">
    <property type="interactions" value="136"/>
</dbReference>
<dbReference type="GO" id="GO:0022625">
    <property type="term" value="C:cytosolic large ribosomal subunit"/>
    <property type="evidence" value="ECO:0007669"/>
    <property type="project" value="TreeGrafter"/>
</dbReference>
<dbReference type="OrthoDB" id="11309at2157"/>
<evidence type="ECO:0000256" key="1">
    <source>
        <dbReference type="ARBA" id="ARBA00006815"/>
    </source>
</evidence>
<dbReference type="HAMAP" id="MF_00329">
    <property type="entry name" value="Ribosomal_eL18"/>
    <property type="match status" value="1"/>
</dbReference>
<dbReference type="RefSeq" id="WP_015284521.1">
    <property type="nucleotide sequence ID" value="NC_019943.1"/>
</dbReference>
<evidence type="ECO:0000313" key="7">
    <source>
        <dbReference type="EMBL" id="AGB01557.1"/>
    </source>
</evidence>
<proteinExistence type="inferred from homology"/>
<dbReference type="Pfam" id="PF17135">
    <property type="entry name" value="Ribosomal_L18"/>
    <property type="match status" value="1"/>
</dbReference>
<dbReference type="InterPro" id="IPR000039">
    <property type="entry name" value="Ribosomal_eL18"/>
</dbReference>
<dbReference type="HOGENOM" id="CLU_146465_0_0_2"/>
<dbReference type="InterPro" id="IPR036227">
    <property type="entry name" value="Ribosomal_uL15/eL18_sf"/>
</dbReference>
<dbReference type="GO" id="GO:0003735">
    <property type="term" value="F:structural constituent of ribosome"/>
    <property type="evidence" value="ECO:0007669"/>
    <property type="project" value="InterPro"/>
</dbReference>
<dbReference type="SUPFAM" id="SSF52080">
    <property type="entry name" value="Ribosomal proteins L15p and L18e"/>
    <property type="match status" value="1"/>
</dbReference>
<dbReference type="PANTHER" id="PTHR10934">
    <property type="entry name" value="60S RIBOSOMAL PROTEIN L18"/>
    <property type="match status" value="1"/>
</dbReference>
<evidence type="ECO:0000313" key="8">
    <source>
        <dbReference type="Proteomes" id="UP000010824"/>
    </source>
</evidence>
<evidence type="ECO:0000259" key="6">
    <source>
        <dbReference type="Pfam" id="PF17135"/>
    </source>
</evidence>
<dbReference type="Gene3D" id="3.100.10.10">
    <property type="match status" value="1"/>
</dbReference>
<dbReference type="InParanoid" id="L0H9Y1"/>
<dbReference type="InterPro" id="IPR022947">
    <property type="entry name" value="Ribosomal_eL18_arc"/>
</dbReference>
<dbReference type="Proteomes" id="UP000010824">
    <property type="component" value="Chromosome"/>
</dbReference>
<dbReference type="AlphaFoldDB" id="L0H9Y1"/>
<gene>
    <name evidence="5" type="primary">rpl18e</name>
    <name evidence="7" type="ordered locus">Metfor_0486</name>
</gene>
<evidence type="ECO:0000256" key="3">
    <source>
        <dbReference type="ARBA" id="ARBA00023274"/>
    </source>
</evidence>
<reference evidence="8" key="1">
    <citation type="submission" date="2011-12" db="EMBL/GenBank/DDBJ databases">
        <title>Complete sequence of Methanoregula formicicum SMSP.</title>
        <authorList>
            <person name="Lucas S."/>
            <person name="Han J."/>
            <person name="Lapidus A."/>
            <person name="Cheng J.-F."/>
            <person name="Goodwin L."/>
            <person name="Pitluck S."/>
            <person name="Peters L."/>
            <person name="Ovchinnikova G."/>
            <person name="Teshima H."/>
            <person name="Detter J.C."/>
            <person name="Han C."/>
            <person name="Tapia R."/>
            <person name="Land M."/>
            <person name="Hauser L."/>
            <person name="Kyrpides N."/>
            <person name="Ivanova N."/>
            <person name="Pagani I."/>
            <person name="Imachi H."/>
            <person name="Tamaki H."/>
            <person name="Sekiguchi Y."/>
            <person name="Kamagata Y."/>
            <person name="Cadillo-Quiroz H."/>
            <person name="Zinder S."/>
            <person name="Liu W.-T."/>
            <person name="Woyke T."/>
        </authorList>
    </citation>
    <scope>NUCLEOTIDE SEQUENCE [LARGE SCALE GENOMIC DNA]</scope>
    <source>
        <strain evidence="8">DSM 22288 / NBRC 105244 / SMSP</strain>
    </source>
</reference>
<dbReference type="FunFam" id="3.100.10.10:FF:000013">
    <property type="entry name" value="50S ribosomal protein L18e"/>
    <property type="match status" value="1"/>
</dbReference>
<dbReference type="PANTHER" id="PTHR10934:SF2">
    <property type="entry name" value="LARGE RIBOSOMAL SUBUNIT PROTEIN EL18"/>
    <property type="match status" value="1"/>
</dbReference>
<evidence type="ECO:0000256" key="4">
    <source>
        <dbReference type="ARBA" id="ARBA00035218"/>
    </source>
</evidence>
<comment type="similarity">
    <text evidence="1 5">Belongs to the eukaryotic ribosomal protein eL18 family.</text>
</comment>
<dbReference type="eggNOG" id="arCOG00780">
    <property type="taxonomic scope" value="Archaea"/>
</dbReference>
<keyword evidence="2 5" id="KW-0689">Ribosomal protein</keyword>
<reference evidence="7 8" key="2">
    <citation type="journal article" date="2014" name="Genome Announc.">
        <title>Complete Genome Sequence of Methanoregula formicica SMSPT, a Mesophilic Hydrogenotrophic Methanogen Isolated from a Methanogenic Upflow Anaerobic Sludge Blanket Reactor.</title>
        <authorList>
            <person name="Yamamoto K."/>
            <person name="Tamaki H."/>
            <person name="Cadillo-Quiroz H."/>
            <person name="Imachi H."/>
            <person name="Kyrpides N."/>
            <person name="Woyke T."/>
            <person name="Goodwin L."/>
            <person name="Zinder S.H."/>
            <person name="Kamagata Y."/>
            <person name="Liu W.T."/>
        </authorList>
    </citation>
    <scope>NUCLEOTIDE SEQUENCE [LARGE SCALE GENOMIC DNA]</scope>
    <source>
        <strain evidence="8">DSM 22288 / NBRC 105244 / SMSP</strain>
    </source>
</reference>